<proteinExistence type="inferred from homology"/>
<evidence type="ECO:0000256" key="6">
    <source>
        <dbReference type="ARBA" id="ARBA00022989"/>
    </source>
</evidence>
<evidence type="ECO:0000256" key="2">
    <source>
        <dbReference type="ARBA" id="ARBA00006459"/>
    </source>
</evidence>
<feature type="binding site" evidence="8">
    <location>
        <position position="76"/>
    </location>
    <ligand>
        <name>Na(+)</name>
        <dbReference type="ChEBI" id="CHEBI:29101"/>
        <label>1</label>
    </ligand>
</feature>
<dbReference type="AlphaFoldDB" id="A0A7R8X5Q4"/>
<dbReference type="Pfam" id="PF00209">
    <property type="entry name" value="SNF"/>
    <property type="match status" value="1"/>
</dbReference>
<reference evidence="11" key="1">
    <citation type="submission" date="2020-11" db="EMBL/GenBank/DDBJ databases">
        <authorList>
            <person name="Tran Van P."/>
        </authorList>
    </citation>
    <scope>NUCLEOTIDE SEQUENCE</scope>
</reference>
<comment type="similarity">
    <text evidence="2">Belongs to the sodium:neurotransmitter symporter (SNF) (TC 2.A.22) family.</text>
</comment>
<dbReference type="PANTHER" id="PTHR11616:SF240">
    <property type="entry name" value="BLOATED TUBULES, ISOFORM B-RELATED"/>
    <property type="match status" value="1"/>
</dbReference>
<dbReference type="EMBL" id="CAJPEV010000655">
    <property type="protein sequence ID" value="CAG0887300.1"/>
    <property type="molecule type" value="Genomic_DNA"/>
</dbReference>
<dbReference type="EMBL" id="LR900172">
    <property type="protein sequence ID" value="CAD7244530.1"/>
    <property type="molecule type" value="Genomic_DNA"/>
</dbReference>
<evidence type="ECO:0000256" key="10">
    <source>
        <dbReference type="SAM" id="Phobius"/>
    </source>
</evidence>
<dbReference type="Proteomes" id="UP000677054">
    <property type="component" value="Unassembled WGS sequence"/>
</dbReference>
<feature type="transmembrane region" description="Helical" evidence="10">
    <location>
        <begin position="218"/>
        <end position="236"/>
    </location>
</feature>
<keyword evidence="12" id="KW-1185">Reference proteome</keyword>
<feature type="non-terminal residue" evidence="11">
    <location>
        <position position="1"/>
    </location>
</feature>
<evidence type="ECO:0000256" key="7">
    <source>
        <dbReference type="ARBA" id="ARBA00023136"/>
    </source>
</evidence>
<evidence type="ECO:0000313" key="11">
    <source>
        <dbReference type="EMBL" id="CAD7244530.1"/>
    </source>
</evidence>
<feature type="region of interest" description="Disordered" evidence="9">
    <location>
        <begin position="32"/>
        <end position="62"/>
    </location>
</feature>
<evidence type="ECO:0000256" key="3">
    <source>
        <dbReference type="ARBA" id="ARBA00022448"/>
    </source>
</evidence>
<protein>
    <submittedName>
        <fullName evidence="11">Uncharacterized protein</fullName>
    </submittedName>
</protein>
<dbReference type="PROSITE" id="PS50267">
    <property type="entry name" value="NA_NEUROTRAN_SYMP_3"/>
    <property type="match status" value="1"/>
</dbReference>
<keyword evidence="8" id="KW-0915">Sodium</keyword>
<dbReference type="InterPro" id="IPR000175">
    <property type="entry name" value="Na/ntran_symport"/>
</dbReference>
<dbReference type="InterPro" id="IPR037272">
    <property type="entry name" value="SNS_sf"/>
</dbReference>
<feature type="transmembrane region" description="Helical" evidence="10">
    <location>
        <begin position="141"/>
        <end position="164"/>
    </location>
</feature>
<dbReference type="GO" id="GO:0046872">
    <property type="term" value="F:metal ion binding"/>
    <property type="evidence" value="ECO:0007669"/>
    <property type="project" value="UniProtKB-KW"/>
</dbReference>
<evidence type="ECO:0000256" key="4">
    <source>
        <dbReference type="ARBA" id="ARBA00022692"/>
    </source>
</evidence>
<keyword evidence="7 10" id="KW-0472">Membrane</keyword>
<feature type="transmembrane region" description="Helical" evidence="10">
    <location>
        <begin position="248"/>
        <end position="266"/>
    </location>
</feature>
<keyword evidence="8" id="KW-0479">Metal-binding</keyword>
<evidence type="ECO:0000256" key="8">
    <source>
        <dbReference type="PIRSR" id="PIRSR600175-1"/>
    </source>
</evidence>
<dbReference type="GO" id="GO:0005886">
    <property type="term" value="C:plasma membrane"/>
    <property type="evidence" value="ECO:0007669"/>
    <property type="project" value="TreeGrafter"/>
</dbReference>
<feature type="binding site" evidence="8">
    <location>
        <position position="79"/>
    </location>
    <ligand>
        <name>Na(+)</name>
        <dbReference type="ChEBI" id="CHEBI:29101"/>
        <label>1</label>
    </ligand>
</feature>
<gene>
    <name evidence="11" type="ORF">DSTB1V02_LOCUS4424</name>
</gene>
<evidence type="ECO:0000256" key="5">
    <source>
        <dbReference type="ARBA" id="ARBA00022847"/>
    </source>
</evidence>
<name>A0A7R8X5Q4_9CRUS</name>
<keyword evidence="4 10" id="KW-0812">Transmembrane</keyword>
<sequence>MTESLVLETMATNRIMDPDGDHHRLVRKSFSAPSAPVLTEEKQDSQNDPSVDEAKEVEEDPSSASDFIMKIINPIGAAVNIFIIWRFPNMVQRHHGGMFFIAYLIMICAIGAPVMHLERYVGVYTKLGPASVWGFAKICKVGFSAAVMALNTATIASWFLVYAWRSCRETLPWSGGLNESELPIYPLGHKYNLPEYFFWNEIGDSLMGIGERVTVPDFRLVLASLVVFSLATISIIRSFRHLPRQTHVFAGLVPPLALIVLLSLSINKEGGRKGLRFFFSFDFSELADSDVSIF</sequence>
<keyword evidence="6 10" id="KW-1133">Transmembrane helix</keyword>
<evidence type="ECO:0000256" key="9">
    <source>
        <dbReference type="SAM" id="MobiDB-lite"/>
    </source>
</evidence>
<evidence type="ECO:0000256" key="1">
    <source>
        <dbReference type="ARBA" id="ARBA00004141"/>
    </source>
</evidence>
<dbReference type="PRINTS" id="PR00176">
    <property type="entry name" value="NANEUSMPORT"/>
</dbReference>
<feature type="transmembrane region" description="Helical" evidence="10">
    <location>
        <begin position="97"/>
        <end position="117"/>
    </location>
</feature>
<dbReference type="SUPFAM" id="SSF161070">
    <property type="entry name" value="SNF-like"/>
    <property type="match status" value="1"/>
</dbReference>
<feature type="transmembrane region" description="Helical" evidence="10">
    <location>
        <begin position="67"/>
        <end position="85"/>
    </location>
</feature>
<dbReference type="GO" id="GO:0015293">
    <property type="term" value="F:symporter activity"/>
    <property type="evidence" value="ECO:0007669"/>
    <property type="project" value="UniProtKB-KW"/>
</dbReference>
<keyword evidence="5" id="KW-0769">Symport</keyword>
<dbReference type="PANTHER" id="PTHR11616">
    <property type="entry name" value="SODIUM/CHLORIDE DEPENDENT TRANSPORTER"/>
    <property type="match status" value="1"/>
</dbReference>
<evidence type="ECO:0000313" key="12">
    <source>
        <dbReference type="Proteomes" id="UP000677054"/>
    </source>
</evidence>
<comment type="subcellular location">
    <subcellularLocation>
        <location evidence="1">Membrane</location>
        <topology evidence="1">Multi-pass membrane protein</topology>
    </subcellularLocation>
</comment>
<feature type="binding site" evidence="8">
    <location>
        <position position="78"/>
    </location>
    <ligand>
        <name>Na(+)</name>
        <dbReference type="ChEBI" id="CHEBI:29101"/>
        <label>1</label>
    </ligand>
</feature>
<keyword evidence="3" id="KW-0813">Transport</keyword>
<organism evidence="11">
    <name type="scientific">Darwinula stevensoni</name>
    <dbReference type="NCBI Taxonomy" id="69355"/>
    <lineage>
        <taxon>Eukaryota</taxon>
        <taxon>Metazoa</taxon>
        <taxon>Ecdysozoa</taxon>
        <taxon>Arthropoda</taxon>
        <taxon>Crustacea</taxon>
        <taxon>Oligostraca</taxon>
        <taxon>Ostracoda</taxon>
        <taxon>Podocopa</taxon>
        <taxon>Podocopida</taxon>
        <taxon>Darwinulocopina</taxon>
        <taxon>Darwinuloidea</taxon>
        <taxon>Darwinulidae</taxon>
        <taxon>Darwinula</taxon>
    </lineage>
</organism>
<dbReference type="GO" id="GO:0035725">
    <property type="term" value="P:sodium ion transmembrane transport"/>
    <property type="evidence" value="ECO:0007669"/>
    <property type="project" value="TreeGrafter"/>
</dbReference>
<accession>A0A7R8X5Q4</accession>